<dbReference type="AlphaFoldDB" id="A0A495XRZ6"/>
<keyword evidence="2" id="KW-1185">Reference proteome</keyword>
<accession>A0A495XRZ6</accession>
<organism evidence="1 2">
    <name type="scientific">Saccharothrix variisporea</name>
    <dbReference type="NCBI Taxonomy" id="543527"/>
    <lineage>
        <taxon>Bacteria</taxon>
        <taxon>Bacillati</taxon>
        <taxon>Actinomycetota</taxon>
        <taxon>Actinomycetes</taxon>
        <taxon>Pseudonocardiales</taxon>
        <taxon>Pseudonocardiaceae</taxon>
        <taxon>Saccharothrix</taxon>
    </lineage>
</organism>
<dbReference type="EMBL" id="RBXR01000001">
    <property type="protein sequence ID" value="RKT74448.1"/>
    <property type="molecule type" value="Genomic_DNA"/>
</dbReference>
<dbReference type="RefSeq" id="WP_147459491.1">
    <property type="nucleotide sequence ID" value="NZ_JBIUBA010000003.1"/>
</dbReference>
<comment type="caution">
    <text evidence="1">The sequence shown here is derived from an EMBL/GenBank/DDBJ whole genome shotgun (WGS) entry which is preliminary data.</text>
</comment>
<reference evidence="1 2" key="1">
    <citation type="submission" date="2018-10" db="EMBL/GenBank/DDBJ databases">
        <title>Sequencing the genomes of 1000 actinobacteria strains.</title>
        <authorList>
            <person name="Klenk H.-P."/>
        </authorList>
    </citation>
    <scope>NUCLEOTIDE SEQUENCE [LARGE SCALE GENOMIC DNA]</scope>
    <source>
        <strain evidence="1 2">DSM 43911</strain>
    </source>
</reference>
<dbReference type="Proteomes" id="UP000272729">
    <property type="component" value="Unassembled WGS sequence"/>
</dbReference>
<gene>
    <name evidence="1" type="ORF">DFJ66_7807</name>
</gene>
<proteinExistence type="predicted"/>
<evidence type="ECO:0000313" key="1">
    <source>
        <dbReference type="EMBL" id="RKT74448.1"/>
    </source>
</evidence>
<protein>
    <submittedName>
        <fullName evidence="1">Uncharacterized protein</fullName>
    </submittedName>
</protein>
<sequence>MYADVYSRQRLADDIAPVLTSNLGFGLNAISYLIALTQLAHQVLVARCEETGEDVVTHLLSMALPTAMDHGNDIDADEYVLALIAERLDTHPGLLAGAAAAIGQDPEALLGEFADEFEELGGAERLEQLDDVAVPDMDEDDLRLLFLVMLESAVINPDGAMFTERVEVNWRF</sequence>
<name>A0A495XRZ6_9PSEU</name>
<evidence type="ECO:0000313" key="2">
    <source>
        <dbReference type="Proteomes" id="UP000272729"/>
    </source>
</evidence>
<dbReference type="OrthoDB" id="9910107at2"/>